<accession>A0A8U8BLX5</accession>
<dbReference type="GO" id="GO:0004674">
    <property type="term" value="F:protein serine/threonine kinase activity"/>
    <property type="evidence" value="ECO:0007669"/>
    <property type="project" value="UniProtKB-KW"/>
</dbReference>
<evidence type="ECO:0000313" key="8">
    <source>
        <dbReference type="Proteomes" id="UP000694382"/>
    </source>
</evidence>
<dbReference type="InterPro" id="IPR017441">
    <property type="entry name" value="Protein_kinase_ATP_BS"/>
</dbReference>
<dbReference type="Ensembl" id="ENSCPVT00000026304.1">
    <property type="protein sequence ID" value="ENSCPVP00000027241.1"/>
    <property type="gene ID" value="ENSCPVG00000018323.1"/>
</dbReference>
<dbReference type="GO" id="GO:0005737">
    <property type="term" value="C:cytoplasm"/>
    <property type="evidence" value="ECO:0007669"/>
    <property type="project" value="TreeGrafter"/>
</dbReference>
<dbReference type="PANTHER" id="PTHR24058:SF22">
    <property type="entry name" value="DUAL SPECIFICITY TYROSINE-PHOSPHORYLATION-REGULATED KINASE 4"/>
    <property type="match status" value="1"/>
</dbReference>
<dbReference type="SUPFAM" id="SSF56112">
    <property type="entry name" value="Protein kinase-like (PK-like)"/>
    <property type="match status" value="1"/>
</dbReference>
<keyword evidence="2" id="KW-0723">Serine/threonine-protein kinase</keyword>
<reference evidence="7" key="2">
    <citation type="submission" date="2025-08" db="UniProtKB">
        <authorList>
            <consortium name="Ensembl"/>
        </authorList>
    </citation>
    <scope>IDENTIFICATION</scope>
</reference>
<evidence type="ECO:0000256" key="4">
    <source>
        <dbReference type="ARBA" id="ARBA00022741"/>
    </source>
</evidence>
<name>A0A8U8BLX5_GEOPR</name>
<evidence type="ECO:0000256" key="3">
    <source>
        <dbReference type="ARBA" id="ARBA00022679"/>
    </source>
</evidence>
<dbReference type="Gene3D" id="3.30.200.20">
    <property type="entry name" value="Phosphorylase Kinase, domain 1"/>
    <property type="match status" value="1"/>
</dbReference>
<dbReference type="GO" id="GO:0005856">
    <property type="term" value="C:cytoskeleton"/>
    <property type="evidence" value="ECO:0007669"/>
    <property type="project" value="TreeGrafter"/>
</dbReference>
<dbReference type="PROSITE" id="PS50011">
    <property type="entry name" value="PROTEIN_KINASE_DOM"/>
    <property type="match status" value="1"/>
</dbReference>
<keyword evidence="6" id="KW-0067">ATP-binding</keyword>
<evidence type="ECO:0000313" key="7">
    <source>
        <dbReference type="Ensembl" id="ENSCPVP00000027241.1"/>
    </source>
</evidence>
<dbReference type="InterPro" id="IPR000719">
    <property type="entry name" value="Prot_kinase_dom"/>
</dbReference>
<sequence>CEINVLHDHIAYRYEVLEVIGKGSFGQVAKCLDHKTNELVALKIIRNKKRQPRKASTVSPGSQGLSICCTVNTQPR</sequence>
<dbReference type="PANTHER" id="PTHR24058">
    <property type="entry name" value="DUAL SPECIFICITY PROTEIN KINASE"/>
    <property type="match status" value="1"/>
</dbReference>
<evidence type="ECO:0000256" key="5">
    <source>
        <dbReference type="ARBA" id="ARBA00022777"/>
    </source>
</evidence>
<keyword evidence="8" id="KW-1185">Reference proteome</keyword>
<proteinExistence type="inferred from homology"/>
<evidence type="ECO:0000256" key="2">
    <source>
        <dbReference type="ARBA" id="ARBA00022527"/>
    </source>
</evidence>
<reference evidence="7" key="1">
    <citation type="submission" date="2020-02" db="EMBL/GenBank/DDBJ databases">
        <authorList>
            <person name="Enbody D E."/>
            <person name="Pettersson E M."/>
        </authorList>
    </citation>
    <scope>NUCLEOTIDE SEQUENCE [LARGE SCALE GENOMIC DNA]</scope>
</reference>
<dbReference type="Proteomes" id="UP000694382">
    <property type="component" value="Chromosome 1A"/>
</dbReference>
<evidence type="ECO:0000256" key="6">
    <source>
        <dbReference type="ARBA" id="ARBA00022840"/>
    </source>
</evidence>
<dbReference type="GO" id="GO:0005524">
    <property type="term" value="F:ATP binding"/>
    <property type="evidence" value="ECO:0007669"/>
    <property type="project" value="UniProtKB-UniRule"/>
</dbReference>
<dbReference type="Pfam" id="PF00069">
    <property type="entry name" value="Pkinase"/>
    <property type="match status" value="1"/>
</dbReference>
<dbReference type="InterPro" id="IPR011009">
    <property type="entry name" value="Kinase-like_dom_sf"/>
</dbReference>
<protein>
    <submittedName>
        <fullName evidence="7">Uncharacterized protein</fullName>
    </submittedName>
</protein>
<keyword evidence="5" id="KW-0418">Kinase</keyword>
<organism evidence="7 8">
    <name type="scientific">Geospiza parvula</name>
    <name type="common">Small tree-finch</name>
    <name type="synonym">Camarhynchus parvulus</name>
    <dbReference type="NCBI Taxonomy" id="87175"/>
    <lineage>
        <taxon>Eukaryota</taxon>
        <taxon>Metazoa</taxon>
        <taxon>Chordata</taxon>
        <taxon>Craniata</taxon>
        <taxon>Vertebrata</taxon>
        <taxon>Euteleostomi</taxon>
        <taxon>Archelosauria</taxon>
        <taxon>Archosauria</taxon>
        <taxon>Dinosauria</taxon>
        <taxon>Saurischia</taxon>
        <taxon>Theropoda</taxon>
        <taxon>Coelurosauria</taxon>
        <taxon>Aves</taxon>
        <taxon>Neognathae</taxon>
        <taxon>Neoaves</taxon>
        <taxon>Telluraves</taxon>
        <taxon>Australaves</taxon>
        <taxon>Passeriformes</taxon>
        <taxon>Thraupidae</taxon>
        <taxon>Camarhynchus</taxon>
    </lineage>
</organism>
<dbReference type="InterPro" id="IPR050494">
    <property type="entry name" value="Ser_Thr_dual-spec_kinase"/>
</dbReference>
<dbReference type="PROSITE" id="PS00107">
    <property type="entry name" value="PROTEIN_KINASE_ATP"/>
    <property type="match status" value="1"/>
</dbReference>
<keyword evidence="4" id="KW-0547">Nucleotide-binding</keyword>
<keyword evidence="3" id="KW-0808">Transferase</keyword>
<evidence type="ECO:0000256" key="1">
    <source>
        <dbReference type="ARBA" id="ARBA00008867"/>
    </source>
</evidence>
<dbReference type="AlphaFoldDB" id="A0A8U8BLX5"/>
<comment type="similarity">
    <text evidence="1">Belongs to the protein kinase superfamily. CMGC Ser/Thr protein kinase family. MNB/DYRK subfamily.</text>
</comment>
<reference evidence="7" key="3">
    <citation type="submission" date="2025-09" db="UniProtKB">
        <authorList>
            <consortium name="Ensembl"/>
        </authorList>
    </citation>
    <scope>IDENTIFICATION</scope>
</reference>
<dbReference type="GO" id="GO:0005634">
    <property type="term" value="C:nucleus"/>
    <property type="evidence" value="ECO:0007669"/>
    <property type="project" value="TreeGrafter"/>
</dbReference>